<feature type="compositionally biased region" description="Low complexity" evidence="2">
    <location>
        <begin position="1654"/>
        <end position="1670"/>
    </location>
</feature>
<name>A0A2V0PPY2_9CHLO</name>
<feature type="region of interest" description="Disordered" evidence="2">
    <location>
        <begin position="1581"/>
        <end position="1603"/>
    </location>
</feature>
<feature type="coiled-coil region" evidence="1">
    <location>
        <begin position="841"/>
        <end position="868"/>
    </location>
</feature>
<keyword evidence="1" id="KW-0175">Coiled coil</keyword>
<comment type="caution">
    <text evidence="3">The sequence shown here is derived from an EMBL/GenBank/DDBJ whole genome shotgun (WGS) entry which is preliminary data.</text>
</comment>
<sequence length="1712" mass="172002">MEEDEAADAGAAGVVAPAQDQDATRCALDAAVAHERAGFKLQLRSILADVAAEEDARRTLQAQLRAARSREAQLREKLAALKADHAAVVNELRQQHAALGQLQAALQAGGEAEAAAAGEAAAQRAADAAALRGARQAVDALRAESAALREDLKAAAQQQAALAEALAQRDARVAGLLADAEAARRAAAARAAEAERMEGVLRATGERAAASEQEAAEARAAAAAGRAEAAAASEKLHAALAELRPLRGAAAEAAGLREQLAAATTAAAALASARDRAQAAADGSAAAAAAAVDRARRLSGLQALVERLVATACDRGGSGAGGDLQSIIAAGGGGSGEQQAAAAAGAPTAPVLQEPDELAAALQQRLREALELGPKLAACEAAAEQQRRHIARLAAEADRARGEAEAAREQARVERSLSVQLQAELRRALAAAAGGSPAAGADAPAGHAHAARLQLLGRLHDVASELRARAAEAERHRGADGGALSAPAAQATRAAERLGAASARLDGLLARLQAGGDPAVASAHLDATAGELRQLRSGLGGLAAGLDDGQRQLERAGAAAAAALAAAEAAEGALDAAAARAEAAAGGAAAWEGEAAEAAPAAGPPSWGSEAVKAIRAAEARLLASGLGDACGAAPGKEGSGGGGGLHSSLGPWLAGDAPAVAAAAAVRDASAALREAAGALLQQDATTGAGGGDGGGGAALAAELRAAASSLGGCAKQLRRLKAAAAAAALSNAACLETAAAGRRLIGDAVAVLERLDGPPLAGGAAGGDGARQQLSLLDVPLGQQAPGRAEAEAEADRLQLEAAALRGLLAARDSRIRELEKRQRQLLSGNEELVPANLLAAVQESLDAAEARRHEAQRDAERAAERRVATAAAFVDRAADALLSSAAAQALQRWRANALAARVFALHERLAAAQAEAEALLCARQLRAEAVAAYLERQPCGRLRAWTLRAALLAWQRHARRQLGAGQAWRVLAEAAAEAAGGGEPAEPTLAARLLQRRRQAWGAGPATAAARGGGLVWELSAARLLAASFDAWRCAARQAAAWRRLRAAEARLEGLSCGLPAWVRHLGDRRRIERAWLALRLASCGAAAARLRRQRSRRPTQERPLGVAPSGEAQQTEAARPVLLVPEQPSPTVQQRAQPRPRPTEEEGQASGEQRPLPAAPEEQAPPPLEGVEWPAVEALELRWPEPPQQQSLLPQRSAEGDAAVLPPNRGQPQQRWPAEVAGAAAPPASTTLAAAVGPAAAAPASCAAPLEAEARQQLLLLKRRATASLLERGGSTAMTGGRVAAAVSAAASEKPAPAAAMPQRQRRRTTAAFGRTLSSPSLRAAGVQPTQPAEAGHHQQQLATSSHEQPPARLPLLPAPAKAQPPQQQAGSRRQLPGAPSMGAVAPAAGEPRSPPVQVVCTRFLGLRDSLEAVAGELTMQTRALFSAGRDAASPGGAVPSPRAAAAAAAATQGLADGAGCVGAAAAAGRGTTRGPGPLPLLGAVPGGATAAHMADWTDGLHAAARPWLRRSAAEAAAGEGAARVLGTLPGSPPQAAPFDGGRFGSVVAAQPMVDPAEMTAEALQWATGTLAGTQDDYCSAPGWPPGAAGGGAAPSQQPWASVVVDARPPSVGLPASRGDTADAAAATATQHAAAAASLSLRAGRSEQWRAAPAAQRRRSAAGPTAAVAAAVSPSPAPAQARVDSAGGVARFSLLRQPAAADRGGGAL</sequence>
<evidence type="ECO:0000256" key="1">
    <source>
        <dbReference type="SAM" id="Coils"/>
    </source>
</evidence>
<accession>A0A2V0PPY2</accession>
<proteinExistence type="predicted"/>
<dbReference type="Proteomes" id="UP000247498">
    <property type="component" value="Unassembled WGS sequence"/>
</dbReference>
<feature type="region of interest" description="Disordered" evidence="2">
    <location>
        <begin position="1093"/>
        <end position="1172"/>
    </location>
</feature>
<feature type="compositionally biased region" description="Polar residues" evidence="2">
    <location>
        <begin position="1342"/>
        <end position="1352"/>
    </location>
</feature>
<dbReference type="STRING" id="307507.A0A2V0PPY2"/>
<feature type="coiled-coil region" evidence="1">
    <location>
        <begin position="131"/>
        <end position="197"/>
    </location>
</feature>
<feature type="coiled-coil region" evidence="1">
    <location>
        <begin position="50"/>
        <end position="91"/>
    </location>
</feature>
<dbReference type="InParanoid" id="A0A2V0PPY2"/>
<evidence type="ECO:0000313" key="4">
    <source>
        <dbReference type="Proteomes" id="UP000247498"/>
    </source>
</evidence>
<protein>
    <submittedName>
        <fullName evidence="3">Uncharacterized protein</fullName>
    </submittedName>
</protein>
<reference evidence="3 4" key="1">
    <citation type="journal article" date="2018" name="Sci. Rep.">
        <title>Raphidocelis subcapitata (=Pseudokirchneriella subcapitata) provides an insight into genome evolution and environmental adaptations in the Sphaeropleales.</title>
        <authorList>
            <person name="Suzuki S."/>
            <person name="Yamaguchi H."/>
            <person name="Nakajima N."/>
            <person name="Kawachi M."/>
        </authorList>
    </citation>
    <scope>NUCLEOTIDE SEQUENCE [LARGE SCALE GENOMIC DNA]</scope>
    <source>
        <strain evidence="3 4">NIES-35</strain>
    </source>
</reference>
<evidence type="ECO:0000256" key="2">
    <source>
        <dbReference type="SAM" id="MobiDB-lite"/>
    </source>
</evidence>
<feature type="coiled-coil region" evidence="1">
    <location>
        <begin position="376"/>
        <end position="414"/>
    </location>
</feature>
<keyword evidence="4" id="KW-1185">Reference proteome</keyword>
<gene>
    <name evidence="3" type="ORF">Rsub_11780</name>
</gene>
<organism evidence="3 4">
    <name type="scientific">Raphidocelis subcapitata</name>
    <dbReference type="NCBI Taxonomy" id="307507"/>
    <lineage>
        <taxon>Eukaryota</taxon>
        <taxon>Viridiplantae</taxon>
        <taxon>Chlorophyta</taxon>
        <taxon>core chlorophytes</taxon>
        <taxon>Chlorophyceae</taxon>
        <taxon>CS clade</taxon>
        <taxon>Sphaeropleales</taxon>
        <taxon>Selenastraceae</taxon>
        <taxon>Raphidocelis</taxon>
    </lineage>
</organism>
<feature type="region of interest" description="Disordered" evidence="2">
    <location>
        <begin position="1642"/>
        <end position="1670"/>
    </location>
</feature>
<feature type="region of interest" description="Disordered" evidence="2">
    <location>
        <begin position="1192"/>
        <end position="1219"/>
    </location>
</feature>
<evidence type="ECO:0000313" key="3">
    <source>
        <dbReference type="EMBL" id="GBF99255.1"/>
    </source>
</evidence>
<feature type="region of interest" description="Disordered" evidence="2">
    <location>
        <begin position="1319"/>
        <end position="1399"/>
    </location>
</feature>
<feature type="compositionally biased region" description="Low complexity" evidence="2">
    <location>
        <begin position="1353"/>
        <end position="1374"/>
    </location>
</feature>
<dbReference type="EMBL" id="BDRX01000151">
    <property type="protein sequence ID" value="GBF99255.1"/>
    <property type="molecule type" value="Genomic_DNA"/>
</dbReference>